<evidence type="ECO:0000256" key="5">
    <source>
        <dbReference type="SAM" id="Phobius"/>
    </source>
</evidence>
<comment type="subcellular location">
    <subcellularLocation>
        <location evidence="1">Membrane</location>
        <topology evidence="1">Multi-pass membrane protein</topology>
    </subcellularLocation>
</comment>
<dbReference type="Pfam" id="PF09685">
    <property type="entry name" value="MamF_MmsF"/>
    <property type="match status" value="1"/>
</dbReference>
<evidence type="ECO:0000313" key="7">
    <source>
        <dbReference type="Proteomes" id="UP000714817"/>
    </source>
</evidence>
<keyword evidence="2 5" id="KW-0812">Transmembrane</keyword>
<sequence length="128" mass="13965">MTNTTKQKTEPEQISKTLTEVVQDEKSLAIIAHIGGIFFGIIAPLIIWILQKDKPNASFSTHHAKEALNFQISVLLASAVAGLTTIVLIGFLFLPAVMVANVIFCILAAIEANKGLPYNYPFSLRLVK</sequence>
<reference evidence="6" key="1">
    <citation type="submission" date="2020-04" db="EMBL/GenBank/DDBJ databases">
        <authorList>
            <person name="Zhang T."/>
        </authorList>
    </citation>
    <scope>NUCLEOTIDE SEQUENCE</scope>
    <source>
        <strain evidence="6">HKST-UBA80</strain>
    </source>
</reference>
<proteinExistence type="predicted"/>
<evidence type="ECO:0000256" key="2">
    <source>
        <dbReference type="ARBA" id="ARBA00022692"/>
    </source>
</evidence>
<dbReference type="AlphaFoldDB" id="A0A955E1K7"/>
<comment type="caution">
    <text evidence="6">The sequence shown here is derived from an EMBL/GenBank/DDBJ whole genome shotgun (WGS) entry which is preliminary data.</text>
</comment>
<evidence type="ECO:0000313" key="6">
    <source>
        <dbReference type="EMBL" id="MCA9301823.1"/>
    </source>
</evidence>
<keyword evidence="4 5" id="KW-0472">Membrane</keyword>
<feature type="transmembrane region" description="Helical" evidence="5">
    <location>
        <begin position="70"/>
        <end position="92"/>
    </location>
</feature>
<dbReference type="InterPro" id="IPR019109">
    <property type="entry name" value="MamF_MmsF"/>
</dbReference>
<evidence type="ECO:0000256" key="4">
    <source>
        <dbReference type="ARBA" id="ARBA00023136"/>
    </source>
</evidence>
<gene>
    <name evidence="6" type="ORF">KDA10_00430</name>
</gene>
<name>A0A955E1K7_UNCKA</name>
<dbReference type="Proteomes" id="UP000714817">
    <property type="component" value="Unassembled WGS sequence"/>
</dbReference>
<evidence type="ECO:0000256" key="1">
    <source>
        <dbReference type="ARBA" id="ARBA00004141"/>
    </source>
</evidence>
<evidence type="ECO:0000256" key="3">
    <source>
        <dbReference type="ARBA" id="ARBA00022989"/>
    </source>
</evidence>
<protein>
    <submittedName>
        <fullName evidence="6">DUF4870 domain-containing protein</fullName>
    </submittedName>
</protein>
<keyword evidence="3 5" id="KW-1133">Transmembrane helix</keyword>
<organism evidence="6 7">
    <name type="scientific">candidate division WWE3 bacterium</name>
    <dbReference type="NCBI Taxonomy" id="2053526"/>
    <lineage>
        <taxon>Bacteria</taxon>
        <taxon>Katanobacteria</taxon>
    </lineage>
</organism>
<accession>A0A955E1K7</accession>
<feature type="transmembrane region" description="Helical" evidence="5">
    <location>
        <begin position="28"/>
        <end position="50"/>
    </location>
</feature>
<reference evidence="6" key="2">
    <citation type="journal article" date="2021" name="Microbiome">
        <title>Successional dynamics and alternative stable states in a saline activated sludge microbial community over 9 years.</title>
        <authorList>
            <person name="Wang Y."/>
            <person name="Ye J."/>
            <person name="Ju F."/>
            <person name="Liu L."/>
            <person name="Boyd J.A."/>
            <person name="Deng Y."/>
            <person name="Parks D.H."/>
            <person name="Jiang X."/>
            <person name="Yin X."/>
            <person name="Woodcroft B.J."/>
            <person name="Tyson G.W."/>
            <person name="Hugenholtz P."/>
            <person name="Polz M.F."/>
            <person name="Zhang T."/>
        </authorList>
    </citation>
    <scope>NUCLEOTIDE SEQUENCE</scope>
    <source>
        <strain evidence="6">HKST-UBA80</strain>
    </source>
</reference>
<dbReference type="EMBL" id="JAGQNY010000001">
    <property type="protein sequence ID" value="MCA9301823.1"/>
    <property type="molecule type" value="Genomic_DNA"/>
</dbReference>